<dbReference type="PANTHER" id="PTHR16768">
    <property type="entry name" value="DOWN REGULATED IN RENAL CARCINOMA 1/TU3A"/>
    <property type="match status" value="1"/>
</dbReference>
<dbReference type="Pfam" id="PF06625">
    <property type="entry name" value="DUF1151"/>
    <property type="match status" value="1"/>
</dbReference>
<keyword evidence="1" id="KW-0175">Coiled coil</keyword>
<evidence type="ECO:0000256" key="1">
    <source>
        <dbReference type="ARBA" id="ARBA00023054"/>
    </source>
</evidence>
<organism evidence="2 3">
    <name type="scientific">Triplophysa tibetana</name>
    <dbReference type="NCBI Taxonomy" id="1572043"/>
    <lineage>
        <taxon>Eukaryota</taxon>
        <taxon>Metazoa</taxon>
        <taxon>Chordata</taxon>
        <taxon>Craniata</taxon>
        <taxon>Vertebrata</taxon>
        <taxon>Euteleostomi</taxon>
        <taxon>Actinopterygii</taxon>
        <taxon>Neopterygii</taxon>
        <taxon>Teleostei</taxon>
        <taxon>Ostariophysi</taxon>
        <taxon>Cypriniformes</taxon>
        <taxon>Nemacheilidae</taxon>
        <taxon>Triplophysa</taxon>
    </lineage>
</organism>
<dbReference type="PANTHER" id="PTHR16768:SF7">
    <property type="entry name" value="PROTEIN FAM107B-LIKE"/>
    <property type="match status" value="1"/>
</dbReference>
<gene>
    <name evidence="2" type="ORF">E1301_Tti007215</name>
</gene>
<dbReference type="EMBL" id="SOYY01000012">
    <property type="protein sequence ID" value="KAA0714063.1"/>
    <property type="molecule type" value="Genomic_DNA"/>
</dbReference>
<dbReference type="AlphaFoldDB" id="A0A5A9NWT1"/>
<sequence>MLDLNTTKKQPTVCIEQPGFRHHKKDNYVIHPPAGHEDTDGEEEVIQLRKLNGSPSESPSHQNLHKELLFAHKKGLLEEKPELKRVLQQRRLDLHKEQELALRPPSDLEQELRKRQQKLHEYEIAEKRRLEDQKNIPEFVRVRENLRRIQITE</sequence>
<name>A0A5A9NWT1_9TELE</name>
<protein>
    <submittedName>
        <fullName evidence="2">Protein FAM107A</fullName>
    </submittedName>
</protein>
<evidence type="ECO:0000313" key="2">
    <source>
        <dbReference type="EMBL" id="KAA0714063.1"/>
    </source>
</evidence>
<dbReference type="Proteomes" id="UP000324632">
    <property type="component" value="Chromosome 12"/>
</dbReference>
<evidence type="ECO:0000313" key="3">
    <source>
        <dbReference type="Proteomes" id="UP000324632"/>
    </source>
</evidence>
<comment type="caution">
    <text evidence="2">The sequence shown here is derived from an EMBL/GenBank/DDBJ whole genome shotgun (WGS) entry which is preliminary data.</text>
</comment>
<keyword evidence="3" id="KW-1185">Reference proteome</keyword>
<reference evidence="2 3" key="1">
    <citation type="journal article" date="2019" name="Mol. Ecol. Resour.">
        <title>Chromosome-level genome assembly of Triplophysa tibetana, a fish adapted to the harsh high-altitude environment of the Tibetan Plateau.</title>
        <authorList>
            <person name="Yang X."/>
            <person name="Liu H."/>
            <person name="Ma Z."/>
            <person name="Zou Y."/>
            <person name="Zou M."/>
            <person name="Mao Y."/>
            <person name="Li X."/>
            <person name="Wang H."/>
            <person name="Chen T."/>
            <person name="Wang W."/>
            <person name="Yang R."/>
        </authorList>
    </citation>
    <scope>NUCLEOTIDE SEQUENCE [LARGE SCALE GENOMIC DNA]</scope>
    <source>
        <strain evidence="2">TTIB1903HZAU</strain>
        <tissue evidence="2">Muscle</tissue>
    </source>
</reference>
<accession>A0A5A9NWT1</accession>
<proteinExistence type="predicted"/>
<dbReference type="InterPro" id="IPR009533">
    <property type="entry name" value="FAM107"/>
</dbReference>